<feature type="domain" description="AMP-binding enzyme C-terminal" evidence="3">
    <location>
        <begin position="436"/>
        <end position="513"/>
    </location>
</feature>
<dbReference type="InterPro" id="IPR045851">
    <property type="entry name" value="AMP-bd_C_sf"/>
</dbReference>
<dbReference type="InterPro" id="IPR050237">
    <property type="entry name" value="ATP-dep_AMP-bd_enzyme"/>
</dbReference>
<dbReference type="Pfam" id="PF13193">
    <property type="entry name" value="AMP-binding_C"/>
    <property type="match status" value="1"/>
</dbReference>
<evidence type="ECO:0000313" key="5">
    <source>
        <dbReference type="Proteomes" id="UP001200741"/>
    </source>
</evidence>
<dbReference type="EMBL" id="JAJTWU010000011">
    <property type="protein sequence ID" value="MCE4557576.1"/>
    <property type="molecule type" value="Genomic_DNA"/>
</dbReference>
<keyword evidence="5" id="KW-1185">Reference proteome</keyword>
<dbReference type="InterPro" id="IPR042099">
    <property type="entry name" value="ANL_N_sf"/>
</dbReference>
<feature type="compositionally biased region" description="Basic and acidic residues" evidence="1">
    <location>
        <begin position="513"/>
        <end position="529"/>
    </location>
</feature>
<dbReference type="PROSITE" id="PS00455">
    <property type="entry name" value="AMP_BINDING"/>
    <property type="match status" value="1"/>
</dbReference>
<dbReference type="Gene3D" id="3.30.300.30">
    <property type="match status" value="1"/>
</dbReference>
<evidence type="ECO:0000256" key="1">
    <source>
        <dbReference type="SAM" id="MobiDB-lite"/>
    </source>
</evidence>
<protein>
    <submittedName>
        <fullName evidence="4">Acyl-CoA ligase (AMP-forming), exosortase A system-associated</fullName>
    </submittedName>
</protein>
<dbReference type="InterPro" id="IPR017529">
    <property type="entry name" value="AcylCoA_ligase_PEP_1"/>
</dbReference>
<dbReference type="InterPro" id="IPR020845">
    <property type="entry name" value="AMP-binding_CS"/>
</dbReference>
<dbReference type="PANTHER" id="PTHR43767:SF10">
    <property type="entry name" value="SURFACTIN SYNTHASE SUBUNIT 1"/>
    <property type="match status" value="1"/>
</dbReference>
<dbReference type="NCBIfam" id="TIGR03098">
    <property type="entry name" value="ligase_PEP_1"/>
    <property type="match status" value="1"/>
</dbReference>
<evidence type="ECO:0000259" key="2">
    <source>
        <dbReference type="Pfam" id="PF00501"/>
    </source>
</evidence>
<evidence type="ECO:0000259" key="3">
    <source>
        <dbReference type="Pfam" id="PF13193"/>
    </source>
</evidence>
<sequence>MPESTLLNELVAIAAERAPDAPALTYGGSTLGYGALDTAVRGFASGLMALGLARGERVAIYLEKRFETVVASFGAPAAGGVFVPLNPLLKAEQVGFILRDCDVRVLVTSPERLAQLGDVLTQCPSLRHIVLTSGAGSAPVPVHDWAELLAAPVRAGHRVIDTDVAAILYTSGSTGRPKGVVLSHRNMVAGGKSVASYLENRASDTLLAALPLSFDAGFSQLTTGFHSGARVVLLNYLLPRDVLKAMEREKVTGLTAVPPLYIQLTQLEWPAAIDQHMRYFANTGGRMPRATLDLLRAKVPSAKPFLMYGLTEAFRSTYLPPEEVDRRPDSIGKAIPNAEILVLREDGSECAPDEPGELVHRGALVGMGYWNDPEKTAERYKPLPVGVGGREGGLQLPEFAVFSGDTVRRDAEGFLYFVGRRDEMMKTSGYRVSPTEVEEVLYATGLVGECVAFGVDHDTLGQAIQVIATPPEGDAALDIAALMAACKARMPAYMVPHGIDARSGPLPRNPNGKIDRKTLSTDWAERHPA</sequence>
<dbReference type="SUPFAM" id="SSF56801">
    <property type="entry name" value="Acetyl-CoA synthetase-like"/>
    <property type="match status" value="1"/>
</dbReference>
<feature type="domain" description="AMP-dependent synthetase/ligase" evidence="2">
    <location>
        <begin position="14"/>
        <end position="370"/>
    </location>
</feature>
<accession>A0ABS8XY48</accession>
<dbReference type="PANTHER" id="PTHR43767">
    <property type="entry name" value="LONG-CHAIN-FATTY-ACID--COA LIGASE"/>
    <property type="match status" value="1"/>
</dbReference>
<keyword evidence="4" id="KW-0436">Ligase</keyword>
<feature type="region of interest" description="Disordered" evidence="1">
    <location>
        <begin position="501"/>
        <end position="529"/>
    </location>
</feature>
<dbReference type="GO" id="GO:0016874">
    <property type="term" value="F:ligase activity"/>
    <property type="evidence" value="ECO:0007669"/>
    <property type="project" value="UniProtKB-KW"/>
</dbReference>
<dbReference type="InterPro" id="IPR025110">
    <property type="entry name" value="AMP-bd_C"/>
</dbReference>
<comment type="caution">
    <text evidence="4">The sequence shown here is derived from an EMBL/GenBank/DDBJ whole genome shotgun (WGS) entry which is preliminary data.</text>
</comment>
<dbReference type="InterPro" id="IPR000873">
    <property type="entry name" value="AMP-dep_synth/lig_dom"/>
</dbReference>
<dbReference type="Gene3D" id="3.40.50.12780">
    <property type="entry name" value="N-terminal domain of ligase-like"/>
    <property type="match status" value="1"/>
</dbReference>
<evidence type="ECO:0000313" key="4">
    <source>
        <dbReference type="EMBL" id="MCE4557576.1"/>
    </source>
</evidence>
<name>A0ABS8XY48_9BURK</name>
<organism evidence="4 5">
    <name type="scientific">Pelomonas cellulosilytica</name>
    <dbReference type="NCBI Taxonomy" id="2906762"/>
    <lineage>
        <taxon>Bacteria</taxon>
        <taxon>Pseudomonadati</taxon>
        <taxon>Pseudomonadota</taxon>
        <taxon>Betaproteobacteria</taxon>
        <taxon>Burkholderiales</taxon>
        <taxon>Sphaerotilaceae</taxon>
        <taxon>Roseateles</taxon>
    </lineage>
</organism>
<proteinExistence type="predicted"/>
<gene>
    <name evidence="4" type="ORF">LXT13_24595</name>
</gene>
<dbReference type="Proteomes" id="UP001200741">
    <property type="component" value="Unassembled WGS sequence"/>
</dbReference>
<reference evidence="4 5" key="1">
    <citation type="submission" date="2021-12" db="EMBL/GenBank/DDBJ databases">
        <title>Genome seq of P8.</title>
        <authorList>
            <person name="Seo T."/>
        </authorList>
    </citation>
    <scope>NUCLEOTIDE SEQUENCE [LARGE SCALE GENOMIC DNA]</scope>
    <source>
        <strain evidence="4 5">P8</strain>
    </source>
</reference>
<dbReference type="Pfam" id="PF00501">
    <property type="entry name" value="AMP-binding"/>
    <property type="match status" value="1"/>
</dbReference>
<dbReference type="RefSeq" id="WP_233374958.1">
    <property type="nucleotide sequence ID" value="NZ_JAJTWU010000011.1"/>
</dbReference>